<protein>
    <submittedName>
        <fullName evidence="2">FtsJ domain-containing protein</fullName>
    </submittedName>
</protein>
<dbReference type="WBParaSite" id="MhA1_Contig565.frz3.gene10">
    <property type="protein sequence ID" value="MhA1_Contig565.frz3.gene10"/>
    <property type="gene ID" value="MhA1_Contig565.frz3.gene10"/>
</dbReference>
<sequence length="220" mass="25165">MRHFFTEVNCCKPKSSRQSSCEAFIICQNYSPPEGYEPTLCNPILSSNYLSLYGTKWDFSMLSFCWDRLPLLNRRNFSISWASDLDPEPMGIKLSDDCISSLKSPTNRALVPFMACGDLSGFDSDRTYPLELNKISEEFSDWKYVPRPVVQPPTEPAYKKALGLKKGGAMLKIEDNQSKYLNKSNERRKDVNLNDDEGVEEQIFYDACDENCLLFLNISD</sequence>
<evidence type="ECO:0000313" key="2">
    <source>
        <dbReference type="WBParaSite" id="MhA1_Contig565.frz3.gene10"/>
    </source>
</evidence>
<dbReference type="Proteomes" id="UP000095281">
    <property type="component" value="Unplaced"/>
</dbReference>
<evidence type="ECO:0000313" key="1">
    <source>
        <dbReference type="Proteomes" id="UP000095281"/>
    </source>
</evidence>
<keyword evidence="1" id="KW-1185">Reference proteome</keyword>
<dbReference type="AlphaFoldDB" id="A0A1I8BT76"/>
<organism evidence="1 2">
    <name type="scientific">Meloidogyne hapla</name>
    <name type="common">Root-knot nematode worm</name>
    <dbReference type="NCBI Taxonomy" id="6305"/>
    <lineage>
        <taxon>Eukaryota</taxon>
        <taxon>Metazoa</taxon>
        <taxon>Ecdysozoa</taxon>
        <taxon>Nematoda</taxon>
        <taxon>Chromadorea</taxon>
        <taxon>Rhabditida</taxon>
        <taxon>Tylenchina</taxon>
        <taxon>Tylenchomorpha</taxon>
        <taxon>Tylenchoidea</taxon>
        <taxon>Meloidogynidae</taxon>
        <taxon>Meloidogyninae</taxon>
        <taxon>Meloidogyne</taxon>
    </lineage>
</organism>
<reference evidence="2" key="1">
    <citation type="submission" date="2016-11" db="UniProtKB">
        <authorList>
            <consortium name="WormBaseParasite"/>
        </authorList>
    </citation>
    <scope>IDENTIFICATION</scope>
</reference>
<name>A0A1I8BT76_MELHA</name>
<accession>A0A1I8BT76</accession>
<proteinExistence type="predicted"/>
<dbReference type="InterPro" id="IPR029063">
    <property type="entry name" value="SAM-dependent_MTases_sf"/>
</dbReference>
<dbReference type="Gene3D" id="3.40.50.150">
    <property type="entry name" value="Vaccinia Virus protein VP39"/>
    <property type="match status" value="1"/>
</dbReference>